<proteinExistence type="predicted"/>
<keyword evidence="1" id="KW-1133">Transmembrane helix</keyword>
<sequence>MKYWTEAPFWYLLLFGLLIPIGLPLWLNQFALSYWQLIALNALPLLLYLLLAVSYRPLKHNRLLAWLDDPFKQQTDAKKAGMGIAIALTLGIGAQSISVIALMLFC</sequence>
<evidence type="ECO:0000313" key="3">
    <source>
        <dbReference type="Proteomes" id="UP000029264"/>
    </source>
</evidence>
<reference evidence="2 3" key="1">
    <citation type="submission" date="2014-06" db="EMBL/GenBank/DDBJ databases">
        <title>Shewanella sp. YQH10.</title>
        <authorList>
            <person name="Liu Y."/>
            <person name="Zeng R."/>
        </authorList>
    </citation>
    <scope>NUCLEOTIDE SEQUENCE [LARGE SCALE GENOMIC DNA]</scope>
    <source>
        <strain evidence="2 3">YQH10</strain>
    </source>
</reference>
<dbReference type="EMBL" id="JPEO01000004">
    <property type="protein sequence ID" value="KFZ37896.1"/>
    <property type="molecule type" value="Genomic_DNA"/>
</dbReference>
<feature type="transmembrane region" description="Helical" evidence="1">
    <location>
        <begin position="82"/>
        <end position="105"/>
    </location>
</feature>
<feature type="transmembrane region" description="Helical" evidence="1">
    <location>
        <begin position="9"/>
        <end position="27"/>
    </location>
</feature>
<keyword evidence="1" id="KW-0812">Transmembrane</keyword>
<name>A0A094JZT9_9GAMM</name>
<evidence type="ECO:0000313" key="2">
    <source>
        <dbReference type="EMBL" id="KFZ37896.1"/>
    </source>
</evidence>
<feature type="transmembrane region" description="Helical" evidence="1">
    <location>
        <begin position="33"/>
        <end position="53"/>
    </location>
</feature>
<dbReference type="AlphaFoldDB" id="A0A094JZT9"/>
<protein>
    <submittedName>
        <fullName evidence="2">Uncharacterized protein</fullName>
    </submittedName>
</protein>
<gene>
    <name evidence="2" type="ORF">HR45_08625</name>
</gene>
<accession>A0A094JZT9</accession>
<dbReference type="RefSeq" id="WP_037441843.1">
    <property type="nucleotide sequence ID" value="NZ_JPEO01000004.1"/>
</dbReference>
<keyword evidence="1" id="KW-0472">Membrane</keyword>
<organism evidence="2 3">
    <name type="scientific">Shewanella mangrovi</name>
    <dbReference type="NCBI Taxonomy" id="1515746"/>
    <lineage>
        <taxon>Bacteria</taxon>
        <taxon>Pseudomonadati</taxon>
        <taxon>Pseudomonadota</taxon>
        <taxon>Gammaproteobacteria</taxon>
        <taxon>Alteromonadales</taxon>
        <taxon>Shewanellaceae</taxon>
        <taxon>Shewanella</taxon>
    </lineage>
</organism>
<comment type="caution">
    <text evidence="2">The sequence shown here is derived from an EMBL/GenBank/DDBJ whole genome shotgun (WGS) entry which is preliminary data.</text>
</comment>
<evidence type="ECO:0000256" key="1">
    <source>
        <dbReference type="SAM" id="Phobius"/>
    </source>
</evidence>
<dbReference type="STRING" id="1515746.HR45_08625"/>
<keyword evidence="3" id="KW-1185">Reference proteome</keyword>
<dbReference type="Proteomes" id="UP000029264">
    <property type="component" value="Unassembled WGS sequence"/>
</dbReference>